<keyword evidence="2" id="KW-1003">Cell membrane</keyword>
<evidence type="ECO:0000256" key="5">
    <source>
        <dbReference type="ARBA" id="ARBA00023136"/>
    </source>
</evidence>
<gene>
    <name evidence="8" type="ORF">K6T82_22675</name>
</gene>
<accession>A0A9X1KSM1</accession>
<dbReference type="Pfam" id="PF02656">
    <property type="entry name" value="DUF202"/>
    <property type="match status" value="1"/>
</dbReference>
<dbReference type="EMBL" id="JAINUY010000010">
    <property type="protein sequence ID" value="MBZ4037584.1"/>
    <property type="molecule type" value="Genomic_DNA"/>
</dbReference>
<evidence type="ECO:0000259" key="7">
    <source>
        <dbReference type="Pfam" id="PF02656"/>
    </source>
</evidence>
<dbReference type="PANTHER" id="PTHR34187">
    <property type="entry name" value="FGR18P"/>
    <property type="match status" value="1"/>
</dbReference>
<dbReference type="Proteomes" id="UP001139366">
    <property type="component" value="Unassembled WGS sequence"/>
</dbReference>
<dbReference type="RefSeq" id="WP_223711062.1">
    <property type="nucleotide sequence ID" value="NZ_JAINUY010000010.1"/>
</dbReference>
<name>A0A9X1KSM1_9FLAO</name>
<feature type="transmembrane region" description="Helical" evidence="6">
    <location>
        <begin position="104"/>
        <end position="124"/>
    </location>
</feature>
<evidence type="ECO:0000256" key="2">
    <source>
        <dbReference type="ARBA" id="ARBA00022475"/>
    </source>
</evidence>
<evidence type="ECO:0000256" key="4">
    <source>
        <dbReference type="ARBA" id="ARBA00022989"/>
    </source>
</evidence>
<proteinExistence type="predicted"/>
<reference evidence="8 9" key="1">
    <citation type="journal article" date="2023" name="Antonie Van Leeuwenhoek">
        <title>Flavobacterium potami sp. nov., a multi-metal resistance genes harbouring bacterium isolated from shallow river silt.</title>
        <authorList>
            <person name="Li S."/>
            <person name="Mao S."/>
            <person name="Mu W."/>
            <person name="Guo B."/>
            <person name="Li C."/>
            <person name="Zhu Q."/>
            <person name="Hou X."/>
            <person name="Zhao Y."/>
            <person name="Wei S."/>
            <person name="Liu H."/>
            <person name="Liu A."/>
        </authorList>
    </citation>
    <scope>NUCLEOTIDE SEQUENCE [LARGE SCALE GENOMIC DNA]</scope>
    <source>
        <strain evidence="8 9">17A</strain>
    </source>
</reference>
<feature type="transmembrane region" description="Helical" evidence="6">
    <location>
        <begin position="20"/>
        <end position="42"/>
    </location>
</feature>
<evidence type="ECO:0000313" key="8">
    <source>
        <dbReference type="EMBL" id="MBZ4037584.1"/>
    </source>
</evidence>
<evidence type="ECO:0000256" key="6">
    <source>
        <dbReference type="SAM" id="Phobius"/>
    </source>
</evidence>
<keyword evidence="9" id="KW-1185">Reference proteome</keyword>
<comment type="caution">
    <text evidence="8">The sequence shown here is derived from an EMBL/GenBank/DDBJ whole genome shotgun (WGS) entry which is preliminary data.</text>
</comment>
<sequence length="128" mass="14520">MSPKNDQEIMNEYLSNERTLLAWLRTGIGIMVFGFVAVKFSLFLQQLPVEYLAETVAPQTNFTIYLGIGLLITGALTILLSYLRYRHTIKLLKDGKYQYSTATLTFITMLLFVLSISLIAYLIIASNK</sequence>
<dbReference type="InterPro" id="IPR052053">
    <property type="entry name" value="IM_YidH-like"/>
</dbReference>
<organism evidence="8 9">
    <name type="scientific">Flavobacterium potami</name>
    <dbReference type="NCBI Taxonomy" id="2872310"/>
    <lineage>
        <taxon>Bacteria</taxon>
        <taxon>Pseudomonadati</taxon>
        <taxon>Bacteroidota</taxon>
        <taxon>Flavobacteriia</taxon>
        <taxon>Flavobacteriales</taxon>
        <taxon>Flavobacteriaceae</taxon>
        <taxon>Flavobacterium</taxon>
    </lineage>
</organism>
<keyword evidence="5 6" id="KW-0472">Membrane</keyword>
<evidence type="ECO:0000256" key="3">
    <source>
        <dbReference type="ARBA" id="ARBA00022692"/>
    </source>
</evidence>
<dbReference type="GO" id="GO:0005886">
    <property type="term" value="C:plasma membrane"/>
    <property type="evidence" value="ECO:0007669"/>
    <property type="project" value="UniProtKB-SubCell"/>
</dbReference>
<feature type="domain" description="DUF202" evidence="7">
    <location>
        <begin position="13"/>
        <end position="90"/>
    </location>
</feature>
<comment type="subcellular location">
    <subcellularLocation>
        <location evidence="1">Cell membrane</location>
        <topology evidence="1">Multi-pass membrane protein</topology>
    </subcellularLocation>
</comment>
<keyword evidence="3 6" id="KW-0812">Transmembrane</keyword>
<dbReference type="PANTHER" id="PTHR34187:SF2">
    <property type="entry name" value="DUF202 DOMAIN-CONTAINING PROTEIN"/>
    <property type="match status" value="1"/>
</dbReference>
<protein>
    <submittedName>
        <fullName evidence="8">DUF202 domain-containing protein</fullName>
    </submittedName>
</protein>
<dbReference type="AlphaFoldDB" id="A0A9X1KSM1"/>
<feature type="transmembrane region" description="Helical" evidence="6">
    <location>
        <begin position="62"/>
        <end position="83"/>
    </location>
</feature>
<dbReference type="InterPro" id="IPR003807">
    <property type="entry name" value="DUF202"/>
</dbReference>
<evidence type="ECO:0000313" key="9">
    <source>
        <dbReference type="Proteomes" id="UP001139366"/>
    </source>
</evidence>
<keyword evidence="4 6" id="KW-1133">Transmembrane helix</keyword>
<evidence type="ECO:0000256" key="1">
    <source>
        <dbReference type="ARBA" id="ARBA00004651"/>
    </source>
</evidence>